<proteinExistence type="predicted"/>
<evidence type="ECO:0000313" key="3">
    <source>
        <dbReference type="Proteomes" id="UP000776983"/>
    </source>
</evidence>
<sequence length="195" mass="21242">MSSWKTPALSPALQARLDDTRQRARAFWLQRTLRERRLLTVAAVLVGIWLLWAVAVQPALRTVEDSRKSLPALRADAAQVQALIIEAQALQRGRAVVQDADAVQAALEASLQRAGLAQASVTRLSETGADTAALWSIQLEQASATRVVDWLASLAFLLQLETRKVDLARYQVDGRDRAGLLSGTVELALPAQEGK</sequence>
<dbReference type="EMBL" id="JACDXW010000005">
    <property type="protein sequence ID" value="MCB5364383.1"/>
    <property type="molecule type" value="Genomic_DNA"/>
</dbReference>
<dbReference type="RefSeq" id="WP_226954795.1">
    <property type="nucleotide sequence ID" value="NZ_JACDXW010000005.1"/>
</dbReference>
<gene>
    <name evidence="2" type="ORF">H0484_11550</name>
</gene>
<dbReference type="Proteomes" id="UP000776983">
    <property type="component" value="Unassembled WGS sequence"/>
</dbReference>
<evidence type="ECO:0000313" key="2">
    <source>
        <dbReference type="EMBL" id="MCB5364383.1"/>
    </source>
</evidence>
<keyword evidence="1" id="KW-1133">Transmembrane helix</keyword>
<organism evidence="2 3">
    <name type="scientific">Mesopusillimonas faecipullorum</name>
    <dbReference type="NCBI Taxonomy" id="2755040"/>
    <lineage>
        <taxon>Bacteria</taxon>
        <taxon>Pseudomonadati</taxon>
        <taxon>Pseudomonadota</taxon>
        <taxon>Betaproteobacteria</taxon>
        <taxon>Burkholderiales</taxon>
        <taxon>Alcaligenaceae</taxon>
        <taxon>Mesopusillimonas</taxon>
    </lineage>
</organism>
<keyword evidence="3" id="KW-1185">Reference proteome</keyword>
<dbReference type="Pfam" id="PF04612">
    <property type="entry name" value="T2SSM"/>
    <property type="match status" value="1"/>
</dbReference>
<accession>A0ABS8CEC2</accession>
<evidence type="ECO:0000256" key="1">
    <source>
        <dbReference type="SAM" id="Phobius"/>
    </source>
</evidence>
<feature type="transmembrane region" description="Helical" evidence="1">
    <location>
        <begin position="38"/>
        <end position="60"/>
    </location>
</feature>
<protein>
    <submittedName>
        <fullName evidence="2">Type II secretion system protein M</fullName>
    </submittedName>
</protein>
<dbReference type="InterPro" id="IPR007690">
    <property type="entry name" value="T2SS_GspM"/>
</dbReference>
<comment type="caution">
    <text evidence="2">The sequence shown here is derived from an EMBL/GenBank/DDBJ whole genome shotgun (WGS) entry which is preliminary data.</text>
</comment>
<keyword evidence="1" id="KW-0812">Transmembrane</keyword>
<reference evidence="2 3" key="1">
    <citation type="submission" date="2020-07" db="EMBL/GenBank/DDBJ databases">
        <title>Pusillimonas sp. nov., isolated from poultry manure in Taiwan.</title>
        <authorList>
            <person name="Lin S.-Y."/>
            <person name="Tang Y.-S."/>
            <person name="Young C.-C."/>
        </authorList>
    </citation>
    <scope>NUCLEOTIDE SEQUENCE [LARGE SCALE GENOMIC DNA]</scope>
    <source>
        <strain evidence="2 3">CC-YST705</strain>
    </source>
</reference>
<name>A0ABS8CEC2_9BURK</name>
<keyword evidence="1" id="KW-0472">Membrane</keyword>